<evidence type="ECO:0000256" key="1">
    <source>
        <dbReference type="SAM" id="MobiDB-lite"/>
    </source>
</evidence>
<name>A0ABT4RDK2_9ACTN</name>
<evidence type="ECO:0000313" key="3">
    <source>
        <dbReference type="EMBL" id="MDA0136616.1"/>
    </source>
</evidence>
<accession>A0ABT4RDK2</accession>
<sequence length="223" mass="24536">MGVAFHDLDLDAIRSGEKPVAELKTELLGMARKAANQIAKDYVAYPLLAGRKGFKSTLAANFTANVLRNVWAHSIIFCGHFPDQTYTFSEAEVADENRGRFYVRQLLGAANIEGSPLFHVMSGNLGYQVEHHLFPDMPSTRYSEIAPKVKDICERYRLPYNSGPFLKQLGMSSARSCASPSPAGVRGRSPGHIPRTDVRVCDPAHESNVRLDDAPEGQSQSSQ</sequence>
<evidence type="ECO:0000313" key="4">
    <source>
        <dbReference type="Proteomes" id="UP001147700"/>
    </source>
</evidence>
<feature type="domain" description="Fatty acid desaturase" evidence="2">
    <location>
        <begin position="57"/>
        <end position="162"/>
    </location>
</feature>
<dbReference type="GO" id="GO:0016491">
    <property type="term" value="F:oxidoreductase activity"/>
    <property type="evidence" value="ECO:0007669"/>
    <property type="project" value="UniProtKB-KW"/>
</dbReference>
<organism evidence="3 4">
    <name type="scientific">Solirubrobacter deserti</name>
    <dbReference type="NCBI Taxonomy" id="2282478"/>
    <lineage>
        <taxon>Bacteria</taxon>
        <taxon>Bacillati</taxon>
        <taxon>Actinomycetota</taxon>
        <taxon>Thermoleophilia</taxon>
        <taxon>Solirubrobacterales</taxon>
        <taxon>Solirubrobacteraceae</taxon>
        <taxon>Solirubrobacter</taxon>
    </lineage>
</organism>
<dbReference type="Proteomes" id="UP001147700">
    <property type="component" value="Unassembled WGS sequence"/>
</dbReference>
<dbReference type="InterPro" id="IPR005804">
    <property type="entry name" value="FA_desaturase_dom"/>
</dbReference>
<feature type="region of interest" description="Disordered" evidence="1">
    <location>
        <begin position="177"/>
        <end position="198"/>
    </location>
</feature>
<reference evidence="3" key="1">
    <citation type="submission" date="2022-10" db="EMBL/GenBank/DDBJ databases">
        <title>The WGS of Solirubrobacter sp. CPCC 204708.</title>
        <authorList>
            <person name="Jiang Z."/>
        </authorList>
    </citation>
    <scope>NUCLEOTIDE SEQUENCE</scope>
    <source>
        <strain evidence="3">CPCC 204708</strain>
    </source>
</reference>
<keyword evidence="4" id="KW-1185">Reference proteome</keyword>
<protein>
    <submittedName>
        <fullName evidence="3">Fatty acid desaturase</fullName>
        <ecNumber evidence="3">1.14.19.-</ecNumber>
    </submittedName>
</protein>
<dbReference type="PANTHER" id="PTHR19353:SF19">
    <property type="entry name" value="DELTA(5) FATTY ACID DESATURASE C-RELATED"/>
    <property type="match status" value="1"/>
</dbReference>
<comment type="caution">
    <text evidence="3">The sequence shown here is derived from an EMBL/GenBank/DDBJ whole genome shotgun (WGS) entry which is preliminary data.</text>
</comment>
<dbReference type="Pfam" id="PF00487">
    <property type="entry name" value="FA_desaturase"/>
    <property type="match status" value="1"/>
</dbReference>
<gene>
    <name evidence="3" type="ORF">OJ962_03845</name>
</gene>
<dbReference type="PANTHER" id="PTHR19353">
    <property type="entry name" value="FATTY ACID DESATURASE 2"/>
    <property type="match status" value="1"/>
</dbReference>
<dbReference type="EMBL" id="JAPCID010000005">
    <property type="protein sequence ID" value="MDA0136616.1"/>
    <property type="molecule type" value="Genomic_DNA"/>
</dbReference>
<dbReference type="EC" id="1.14.19.-" evidence="3"/>
<proteinExistence type="predicted"/>
<dbReference type="InterPro" id="IPR012171">
    <property type="entry name" value="Fatty_acid_desaturase"/>
</dbReference>
<keyword evidence="3" id="KW-0560">Oxidoreductase</keyword>
<evidence type="ECO:0000259" key="2">
    <source>
        <dbReference type="Pfam" id="PF00487"/>
    </source>
</evidence>